<dbReference type="AlphaFoldDB" id="A0A2U1MW40"/>
<evidence type="ECO:0000313" key="2">
    <source>
        <dbReference type="EMBL" id="PWA65472.1"/>
    </source>
</evidence>
<name>A0A2U1MW40_ARTAN</name>
<protein>
    <recommendedName>
        <fullName evidence="1">KIB1-4 beta-propeller domain-containing protein</fullName>
    </recommendedName>
</protein>
<dbReference type="Proteomes" id="UP000245207">
    <property type="component" value="Unassembled WGS sequence"/>
</dbReference>
<keyword evidence="3" id="KW-1185">Reference proteome</keyword>
<dbReference type="InterPro" id="IPR005174">
    <property type="entry name" value="KIB1-4_b-propeller"/>
</dbReference>
<organism evidence="2 3">
    <name type="scientific">Artemisia annua</name>
    <name type="common">Sweet wormwood</name>
    <dbReference type="NCBI Taxonomy" id="35608"/>
    <lineage>
        <taxon>Eukaryota</taxon>
        <taxon>Viridiplantae</taxon>
        <taxon>Streptophyta</taxon>
        <taxon>Embryophyta</taxon>
        <taxon>Tracheophyta</taxon>
        <taxon>Spermatophyta</taxon>
        <taxon>Magnoliopsida</taxon>
        <taxon>eudicotyledons</taxon>
        <taxon>Gunneridae</taxon>
        <taxon>Pentapetalae</taxon>
        <taxon>asterids</taxon>
        <taxon>campanulids</taxon>
        <taxon>Asterales</taxon>
        <taxon>Asteraceae</taxon>
        <taxon>Asteroideae</taxon>
        <taxon>Anthemideae</taxon>
        <taxon>Artemisiinae</taxon>
        <taxon>Artemisia</taxon>
    </lineage>
</organism>
<feature type="domain" description="KIB1-4 beta-propeller" evidence="1">
    <location>
        <begin position="550"/>
        <end position="791"/>
    </location>
</feature>
<reference evidence="2 3" key="1">
    <citation type="journal article" date="2018" name="Mol. Plant">
        <title>The genome of Artemisia annua provides insight into the evolution of Asteraceae family and artemisinin biosynthesis.</title>
        <authorList>
            <person name="Shen Q."/>
            <person name="Zhang L."/>
            <person name="Liao Z."/>
            <person name="Wang S."/>
            <person name="Yan T."/>
            <person name="Shi P."/>
            <person name="Liu M."/>
            <person name="Fu X."/>
            <person name="Pan Q."/>
            <person name="Wang Y."/>
            <person name="Lv Z."/>
            <person name="Lu X."/>
            <person name="Zhang F."/>
            <person name="Jiang W."/>
            <person name="Ma Y."/>
            <person name="Chen M."/>
            <person name="Hao X."/>
            <person name="Li L."/>
            <person name="Tang Y."/>
            <person name="Lv G."/>
            <person name="Zhou Y."/>
            <person name="Sun X."/>
            <person name="Brodelius P.E."/>
            <person name="Rose J.K.C."/>
            <person name="Tang K."/>
        </authorList>
    </citation>
    <scope>NUCLEOTIDE SEQUENCE [LARGE SCALE GENOMIC DNA]</scope>
    <source>
        <strain evidence="3">cv. Huhao1</strain>
        <tissue evidence="2">Leaf</tissue>
    </source>
</reference>
<comment type="caution">
    <text evidence="2">The sequence shown here is derived from an EMBL/GenBank/DDBJ whole genome shotgun (WGS) entry which is preliminary data.</text>
</comment>
<sequence length="831" mass="95768">MRSAMLTTLRRPWLISRSVFTQLARVAPPGHQLQMLFVTSLKLKELTFPPAYYAQTVIHVVSVEQEIVWLKLALFRSFTTMCRVSRSTARKEHLRMEQKQIFSSSVYNQIPPLSANYQWFVAQNLDAEDEKEVQIFYNVHDPLRHYRCRIPELLGKYVRGCFYGWVILSDHPRWSLWNPVTSKFINLPPLIHKQSDTNDDDIGYCCLSSPPDDPNSILLMTRTEKPHFVFCRLYPKKKKLRRWTEMSYAKHVKKVTGIDGFLQSLTCCDGKIYAYARASRLVVEISIVVKDTGVAINLLSLLKFPFPRLNHCNRLPYLVGSCKDLFSIFIDFDEVTEAIDNVHLFKLNMNYKTWEELEDLNDATISFEIGGYLYPEFHSPAITSDLGGYIHILGENGKIIYSYHVKDKTISSSSLPCLVGTSHVSAWAMLECKRLSEGDHKQEEDKNDKIVISKVKSDGFEFNGMTDESHLLNLSYDVLKMIMEFSVGIEYMNFRASCKLCHLAAPVIQWSNQTASKRLQLHAYSLISPWLMVIGKHTITFFDPMFGDKYFIKTPRELELISELEIRCSRYGWLLMGKSFRPLFFFNPFTSDTRELPLCPYLETFDFSAPPTSPDCMVVGFTSTNAWHVHIHFVGRESSWRKYALNFGNDDPYLYRFPAFHGGDVYALCNGKGVDVFKELGAGDPRWEWSSVLKVAPISCCTSKAQHFLVKCAHEYKCDQHLILVIVGEFGESVEVFKPNEDEGKWDKLDDIGRHVIYIGDKTSLCMEAKTPDMENKIYFPRFHSGKILVYSLETCKIHTFNGKNIHQNFGNLFGTIKHLPHNAWIEPSWS</sequence>
<proteinExistence type="predicted"/>
<gene>
    <name evidence="2" type="ORF">CTI12_AA335500</name>
</gene>
<feature type="domain" description="KIB1-4 beta-propeller" evidence="1">
    <location>
        <begin position="137"/>
        <end position="364"/>
    </location>
</feature>
<evidence type="ECO:0000259" key="1">
    <source>
        <dbReference type="Pfam" id="PF03478"/>
    </source>
</evidence>
<dbReference type="PANTHER" id="PTHR33127">
    <property type="entry name" value="TRANSMEMBRANE PROTEIN"/>
    <property type="match status" value="1"/>
</dbReference>
<accession>A0A2U1MW40</accession>
<dbReference type="PANTHER" id="PTHR33127:SF5">
    <property type="entry name" value="TRANSMEMBRANE PROTEIN"/>
    <property type="match status" value="1"/>
</dbReference>
<dbReference type="EMBL" id="PKPP01004218">
    <property type="protein sequence ID" value="PWA65472.1"/>
    <property type="molecule type" value="Genomic_DNA"/>
</dbReference>
<dbReference type="OrthoDB" id="1863935at2759"/>
<evidence type="ECO:0000313" key="3">
    <source>
        <dbReference type="Proteomes" id="UP000245207"/>
    </source>
</evidence>
<dbReference type="Pfam" id="PF03478">
    <property type="entry name" value="Beta-prop_KIB1-4"/>
    <property type="match status" value="2"/>
</dbReference>